<protein>
    <submittedName>
        <fullName evidence="2">Uncharacterized protein</fullName>
    </submittedName>
</protein>
<keyword evidence="3" id="KW-1185">Reference proteome</keyword>
<dbReference type="STRING" id="1150864.MILUP08_45784"/>
<dbReference type="AlphaFoldDB" id="I0LAP4"/>
<gene>
    <name evidence="2" type="ORF">MILUP08_45784</name>
</gene>
<name>I0LAP4_9ACTN</name>
<sequence>MVPQPRALLRLAQGPHLPALCVANTERSSVASDGASHPGTLGHGATRGAKCRRSERLEWLEEENPQPEKALKLETNTRTPLLIPRS</sequence>
<comment type="caution">
    <text evidence="2">The sequence shown here is derived from an EMBL/GenBank/DDBJ whole genome shotgun (WGS) entry which is preliminary data.</text>
</comment>
<evidence type="ECO:0000313" key="2">
    <source>
        <dbReference type="EMBL" id="CCH20891.1"/>
    </source>
</evidence>
<evidence type="ECO:0000313" key="3">
    <source>
        <dbReference type="Proteomes" id="UP000003448"/>
    </source>
</evidence>
<organism evidence="2 3">
    <name type="scientific">Micromonospora lupini str. Lupac 08</name>
    <dbReference type="NCBI Taxonomy" id="1150864"/>
    <lineage>
        <taxon>Bacteria</taxon>
        <taxon>Bacillati</taxon>
        <taxon>Actinomycetota</taxon>
        <taxon>Actinomycetes</taxon>
        <taxon>Micromonosporales</taxon>
        <taxon>Micromonosporaceae</taxon>
        <taxon>Micromonospora</taxon>
    </lineage>
</organism>
<proteinExistence type="predicted"/>
<dbReference type="EMBL" id="CAIE01000039">
    <property type="protein sequence ID" value="CCH20891.1"/>
    <property type="molecule type" value="Genomic_DNA"/>
</dbReference>
<accession>I0LAP4</accession>
<evidence type="ECO:0000256" key="1">
    <source>
        <dbReference type="SAM" id="MobiDB-lite"/>
    </source>
</evidence>
<dbReference type="Proteomes" id="UP000003448">
    <property type="component" value="Unassembled WGS sequence"/>
</dbReference>
<feature type="region of interest" description="Disordered" evidence="1">
    <location>
        <begin position="30"/>
        <end position="86"/>
    </location>
</feature>
<reference evidence="3" key="1">
    <citation type="journal article" date="2012" name="J. Bacteriol.">
        <title>Genome Sequence of Micromonospora lupini Lupac 08, Isolated from Root Nodules of Lupinus angustifolius.</title>
        <authorList>
            <person name="Alonso-Vega P."/>
            <person name="Normand P."/>
            <person name="Bacigalupe R."/>
            <person name="Pujic P."/>
            <person name="Lajus A."/>
            <person name="Vallenet D."/>
            <person name="Carro L."/>
            <person name="Coll P."/>
            <person name="Trujillo M.E."/>
        </authorList>
    </citation>
    <scope>NUCLEOTIDE SEQUENCE [LARGE SCALE GENOMIC DNA]</scope>
    <source>
        <strain evidence="3">Lupac 08</strain>
    </source>
</reference>